<sequence>MPNTNIKKLRVQLSQIEAFMPHFRAVNTSVSKVSVGWQLDHSLKVINGVFNTMANSNPKHYKRNFNLSRIILFSLNYIPRGNAKSPKIVVPPNTILEKDLEKQLHTAKRLLDGIGTLDEAHHFKHFIFGTLSKKQTLRFLRLHTHHHLKIIGDILK</sequence>
<dbReference type="RefSeq" id="WP_130937338.1">
    <property type="nucleotide sequence ID" value="NZ_BMEE01000003.1"/>
</dbReference>
<dbReference type="Proteomes" id="UP000292372">
    <property type="component" value="Unassembled WGS sequence"/>
</dbReference>
<dbReference type="OrthoDB" id="981199at2"/>
<organism evidence="1 2">
    <name type="scientific">Hyunsoonleella pacifica</name>
    <dbReference type="NCBI Taxonomy" id="1080224"/>
    <lineage>
        <taxon>Bacteria</taxon>
        <taxon>Pseudomonadati</taxon>
        <taxon>Bacteroidota</taxon>
        <taxon>Flavobacteriia</taxon>
        <taxon>Flavobacteriales</taxon>
        <taxon>Flavobacteriaceae</taxon>
    </lineage>
</organism>
<dbReference type="InterPro" id="IPR034660">
    <property type="entry name" value="DinB/YfiT-like"/>
</dbReference>
<dbReference type="Pfam" id="PF07606">
    <property type="entry name" value="DUF1569"/>
    <property type="match status" value="1"/>
</dbReference>
<evidence type="ECO:0000313" key="2">
    <source>
        <dbReference type="Proteomes" id="UP000292372"/>
    </source>
</evidence>
<protein>
    <submittedName>
        <fullName evidence="1">DUF1569 domain-containing protein</fullName>
    </submittedName>
</protein>
<reference evidence="1 2" key="1">
    <citation type="journal article" date="2015" name="Int. J. Syst. Evol. Microbiol.">
        <title>Hyunsoonleella pacifica sp. nov., isolated from seawater of South Pacific Gyre.</title>
        <authorList>
            <person name="Gao X."/>
            <person name="Zhang Z."/>
            <person name="Dai X."/>
            <person name="Zhang X.H."/>
        </authorList>
    </citation>
    <scope>NUCLEOTIDE SEQUENCE [LARGE SCALE GENOMIC DNA]</scope>
    <source>
        <strain evidence="1 2">SW033</strain>
    </source>
</reference>
<dbReference type="Gene3D" id="1.20.120.450">
    <property type="entry name" value="dinb family like domain"/>
    <property type="match status" value="1"/>
</dbReference>
<proteinExistence type="predicted"/>
<dbReference type="AlphaFoldDB" id="A0A4Q9FN57"/>
<dbReference type="EMBL" id="SIRS01000004">
    <property type="protein sequence ID" value="TBN15788.1"/>
    <property type="molecule type" value="Genomic_DNA"/>
</dbReference>
<gene>
    <name evidence="1" type="ORF">EYD46_11750</name>
</gene>
<accession>A0A4Q9FN57</accession>
<name>A0A4Q9FN57_9FLAO</name>
<comment type="caution">
    <text evidence="1">The sequence shown here is derived from an EMBL/GenBank/DDBJ whole genome shotgun (WGS) entry which is preliminary data.</text>
</comment>
<evidence type="ECO:0000313" key="1">
    <source>
        <dbReference type="EMBL" id="TBN15788.1"/>
    </source>
</evidence>
<dbReference type="InterPro" id="IPR011463">
    <property type="entry name" value="DUF1569"/>
</dbReference>
<keyword evidence="2" id="KW-1185">Reference proteome</keyword>